<gene>
    <name evidence="3" type="ORF">C8E87_6447</name>
</gene>
<feature type="region of interest" description="Disordered" evidence="1">
    <location>
        <begin position="1"/>
        <end position="78"/>
    </location>
</feature>
<proteinExistence type="predicted"/>
<accession>A0A4R6J6E4</accession>
<dbReference type="InterPro" id="IPR013108">
    <property type="entry name" value="Amidohydro_3"/>
</dbReference>
<evidence type="ECO:0000259" key="2">
    <source>
        <dbReference type="Pfam" id="PF07969"/>
    </source>
</evidence>
<feature type="domain" description="Amidohydrolase 3" evidence="2">
    <location>
        <begin position="105"/>
        <end position="594"/>
    </location>
</feature>
<dbReference type="AlphaFoldDB" id="A0A4R6J6E4"/>
<dbReference type="CDD" id="cd01300">
    <property type="entry name" value="YtcJ_like"/>
    <property type="match status" value="1"/>
</dbReference>
<evidence type="ECO:0000313" key="3">
    <source>
        <dbReference type="EMBL" id="TDO31040.1"/>
    </source>
</evidence>
<evidence type="ECO:0000313" key="4">
    <source>
        <dbReference type="Proteomes" id="UP000294901"/>
    </source>
</evidence>
<dbReference type="InterPro" id="IPR011059">
    <property type="entry name" value="Metal-dep_hydrolase_composite"/>
</dbReference>
<dbReference type="SUPFAM" id="SSF51338">
    <property type="entry name" value="Composite domain of metallo-dependent hydrolases"/>
    <property type="match status" value="1"/>
</dbReference>
<dbReference type="InterPro" id="IPR032466">
    <property type="entry name" value="Metal_Hydrolase"/>
</dbReference>
<dbReference type="EMBL" id="SNWR01000002">
    <property type="protein sequence ID" value="TDO31040.1"/>
    <property type="molecule type" value="Genomic_DNA"/>
</dbReference>
<comment type="caution">
    <text evidence="3">The sequence shown here is derived from an EMBL/GenBank/DDBJ whole genome shotgun (WGS) entry which is preliminary data.</text>
</comment>
<dbReference type="PANTHER" id="PTHR22642:SF2">
    <property type="entry name" value="PROTEIN LONG AFTER FAR-RED 3"/>
    <property type="match status" value="1"/>
</dbReference>
<dbReference type="Proteomes" id="UP000294901">
    <property type="component" value="Unassembled WGS sequence"/>
</dbReference>
<dbReference type="SUPFAM" id="SSF51556">
    <property type="entry name" value="Metallo-dependent hydrolases"/>
    <property type="match status" value="1"/>
</dbReference>
<dbReference type="Gene3D" id="3.10.310.70">
    <property type="match status" value="1"/>
</dbReference>
<dbReference type="Pfam" id="PF07969">
    <property type="entry name" value="Amidohydro_3"/>
    <property type="match status" value="1"/>
</dbReference>
<organism evidence="3 4">
    <name type="scientific">Paractinoplanes brasiliensis</name>
    <dbReference type="NCBI Taxonomy" id="52695"/>
    <lineage>
        <taxon>Bacteria</taxon>
        <taxon>Bacillati</taxon>
        <taxon>Actinomycetota</taxon>
        <taxon>Actinomycetes</taxon>
        <taxon>Micromonosporales</taxon>
        <taxon>Micromonosporaceae</taxon>
        <taxon>Paractinoplanes</taxon>
    </lineage>
</organism>
<dbReference type="PANTHER" id="PTHR22642">
    <property type="entry name" value="IMIDAZOLONEPROPIONASE"/>
    <property type="match status" value="1"/>
</dbReference>
<reference evidence="3 4" key="1">
    <citation type="submission" date="2019-03" db="EMBL/GenBank/DDBJ databases">
        <title>Sequencing the genomes of 1000 actinobacteria strains.</title>
        <authorList>
            <person name="Klenk H.-P."/>
        </authorList>
    </citation>
    <scope>NUCLEOTIDE SEQUENCE [LARGE SCALE GENOMIC DNA]</scope>
    <source>
        <strain evidence="3 4">DSM 43805</strain>
    </source>
</reference>
<keyword evidence="4" id="KW-1185">Reference proteome</keyword>
<dbReference type="Gene3D" id="3.20.20.140">
    <property type="entry name" value="Metal-dependent hydrolases"/>
    <property type="match status" value="1"/>
</dbReference>
<feature type="compositionally biased region" description="Gly residues" evidence="1">
    <location>
        <begin position="23"/>
        <end position="49"/>
    </location>
</feature>
<dbReference type="GO" id="GO:0016810">
    <property type="term" value="F:hydrolase activity, acting on carbon-nitrogen (but not peptide) bonds"/>
    <property type="evidence" value="ECO:0007669"/>
    <property type="project" value="InterPro"/>
</dbReference>
<sequence length="595" mass="64135">MGGLGRPSSNPPPDESGRPGRSDGQGGSGQGRSGQGRSGQGRSGQGRSGQGRSEQGRSELLGASGRTGRGSDGGDQGASWLAVKDGRVLAVGGAELRELVGPRTEVVDLGGRLLVPGFQDAHVHAVMGGVELGQCDLTGTTDRDEYLRRVRKYAEAHPRAEWILGGGWSMESFEHGIPDRRLLDSVVADRPVFLLNRDHHAAWVNTVALERAGITADTPDPVSGRIDRESDGTPVGALQEGAMELVDVPDATAAEKYEGLMRAQRLLLSLGITGWQDAMLAAANGYADVSEAYAQAARDETLIATVVGALWWDRDLGVEQVAELVRRRRELTVGRLRCDTVKLMLDGIAENFTAAMTEPYRDACGHATSNRGMSFIDPEALPRYVTELDRLGFQAHFHALGDRAVRDALNAIEAARNANGPSDTRPHLAHLQVVHPDDVPRFAQLGATANMQPYWAAHEPQMDELTIPFLDPAAVARQYPFGDLYRSGARLAGGSDWPVSTPDPLRGIHVAVNRVLPEGEREPFLPGQRLDLATALTAYTAGSAYVNRRDDSGTLRPGFRADLVVLDRDLFSRPAEEIGEARVELTYVDGRRVHG</sequence>
<dbReference type="InterPro" id="IPR033932">
    <property type="entry name" value="YtcJ-like"/>
</dbReference>
<dbReference type="Gene3D" id="2.30.40.10">
    <property type="entry name" value="Urease, subunit C, domain 1"/>
    <property type="match status" value="1"/>
</dbReference>
<feature type="compositionally biased region" description="Gly residues" evidence="1">
    <location>
        <begin position="65"/>
        <end position="76"/>
    </location>
</feature>
<protein>
    <recommendedName>
        <fullName evidence="2">Amidohydrolase 3 domain-containing protein</fullName>
    </recommendedName>
</protein>
<evidence type="ECO:0000256" key="1">
    <source>
        <dbReference type="SAM" id="MobiDB-lite"/>
    </source>
</evidence>
<name>A0A4R6J6E4_9ACTN</name>